<accession>G0SAZ4</accession>
<feature type="domain" description="Conserved oligomeric complex COG6 N-terminal" evidence="11">
    <location>
        <begin position="1"/>
        <end position="55"/>
    </location>
</feature>
<dbReference type="GO" id="GO:0017119">
    <property type="term" value="C:Golgi transport complex"/>
    <property type="evidence" value="ECO:0007669"/>
    <property type="project" value="UniProtKB-UniRule"/>
</dbReference>
<dbReference type="GO" id="GO:0006891">
    <property type="term" value="P:intra-Golgi vesicle-mediated transport"/>
    <property type="evidence" value="ECO:0007669"/>
    <property type="project" value="UniProtKB-UniRule"/>
</dbReference>
<evidence type="ECO:0000256" key="6">
    <source>
        <dbReference type="ARBA" id="ARBA00023034"/>
    </source>
</evidence>
<dbReference type="PANTHER" id="PTHR21506:SF0">
    <property type="entry name" value="CONSERVED OLIGOMERIC GOLGI COMPLEX SUBUNIT 6"/>
    <property type="match status" value="1"/>
</dbReference>
<evidence type="ECO:0000259" key="12">
    <source>
        <dbReference type="Pfam" id="PF20653"/>
    </source>
</evidence>
<evidence type="ECO:0000256" key="8">
    <source>
        <dbReference type="ARBA" id="ARBA00031348"/>
    </source>
</evidence>
<organism evidence="14">
    <name type="scientific">Chaetomium thermophilum (strain DSM 1495 / CBS 144.50 / IMI 039719)</name>
    <name type="common">Thermochaetoides thermophila</name>
    <dbReference type="NCBI Taxonomy" id="759272"/>
    <lineage>
        <taxon>Eukaryota</taxon>
        <taxon>Fungi</taxon>
        <taxon>Dikarya</taxon>
        <taxon>Ascomycota</taxon>
        <taxon>Pezizomycotina</taxon>
        <taxon>Sordariomycetes</taxon>
        <taxon>Sordariomycetidae</taxon>
        <taxon>Sordariales</taxon>
        <taxon>Chaetomiaceae</taxon>
        <taxon>Thermochaetoides</taxon>
    </lineage>
</organism>
<keyword evidence="6 10" id="KW-0333">Golgi apparatus</keyword>
<dbReference type="InterPro" id="IPR010490">
    <property type="entry name" value="COG6"/>
</dbReference>
<comment type="similarity">
    <text evidence="2 10">Belongs to the COG6 family.</text>
</comment>
<dbReference type="GeneID" id="18258871"/>
<dbReference type="InterPro" id="IPR048368">
    <property type="entry name" value="COG6_N"/>
</dbReference>
<reference evidence="13 14" key="1">
    <citation type="journal article" date="2011" name="Cell">
        <title>Insight into structure and assembly of the nuclear pore complex by utilizing the genome of a eukaryotic thermophile.</title>
        <authorList>
            <person name="Amlacher S."/>
            <person name="Sarges P."/>
            <person name="Flemming D."/>
            <person name="van Noort V."/>
            <person name="Kunze R."/>
            <person name="Devos D.P."/>
            <person name="Arumugam M."/>
            <person name="Bork P."/>
            <person name="Hurt E."/>
        </authorList>
    </citation>
    <scope>NUCLEOTIDE SEQUENCE [LARGE SCALE GENOMIC DNA]</scope>
    <source>
        <strain evidence="14">DSM 1495 / CBS 144.50 / IMI 039719</strain>
    </source>
</reference>
<gene>
    <name evidence="13" type="ORF">CTHT_0048330</name>
</gene>
<keyword evidence="14" id="KW-1185">Reference proteome</keyword>
<keyword evidence="7 10" id="KW-0472">Membrane</keyword>
<keyword evidence="5 10" id="KW-0653">Protein transport</keyword>
<dbReference type="OrthoDB" id="272987at2759"/>
<evidence type="ECO:0000256" key="10">
    <source>
        <dbReference type="RuleBase" id="RU365075"/>
    </source>
</evidence>
<dbReference type="OMA" id="HSCLDFF"/>
<dbReference type="GO" id="GO:0015031">
    <property type="term" value="P:protein transport"/>
    <property type="evidence" value="ECO:0007669"/>
    <property type="project" value="UniProtKB-KW"/>
</dbReference>
<dbReference type="eggNOG" id="KOG3758">
    <property type="taxonomic scope" value="Eukaryota"/>
</dbReference>
<evidence type="ECO:0000256" key="4">
    <source>
        <dbReference type="ARBA" id="ARBA00022448"/>
    </source>
</evidence>
<evidence type="ECO:0000256" key="5">
    <source>
        <dbReference type="ARBA" id="ARBA00022927"/>
    </source>
</evidence>
<evidence type="ECO:0000313" key="14">
    <source>
        <dbReference type="Proteomes" id="UP000008066"/>
    </source>
</evidence>
<feature type="domain" description="Conserved Oligomeric Golgi complex subunit 6 C-terminal" evidence="12">
    <location>
        <begin position="87"/>
        <end position="581"/>
    </location>
</feature>
<evidence type="ECO:0000313" key="13">
    <source>
        <dbReference type="EMBL" id="EGS19374.1"/>
    </source>
</evidence>
<name>G0SAZ4_CHATD</name>
<evidence type="ECO:0000259" key="11">
    <source>
        <dbReference type="Pfam" id="PF06419"/>
    </source>
</evidence>
<dbReference type="SMART" id="SM01087">
    <property type="entry name" value="COG6"/>
    <property type="match status" value="1"/>
</dbReference>
<dbReference type="RefSeq" id="XP_006695196.1">
    <property type="nucleotide sequence ID" value="XM_006695133.1"/>
</dbReference>
<comment type="subunit">
    <text evidence="10">Component of the conserved oligomeric Golgi complex.</text>
</comment>
<proteinExistence type="inferred from homology"/>
<dbReference type="Proteomes" id="UP000008066">
    <property type="component" value="Unassembled WGS sequence"/>
</dbReference>
<evidence type="ECO:0000256" key="7">
    <source>
        <dbReference type="ARBA" id="ARBA00023136"/>
    </source>
</evidence>
<protein>
    <recommendedName>
        <fullName evidence="3 10">Conserved oligomeric Golgi complex subunit 6</fullName>
        <shortName evidence="10">COG complex subunit 6</shortName>
    </recommendedName>
    <alternativeName>
        <fullName evidence="8 10">Component of oligomeric Golgi complex 6</fullName>
    </alternativeName>
</protein>
<evidence type="ECO:0000256" key="9">
    <source>
        <dbReference type="ARBA" id="ARBA00043873"/>
    </source>
</evidence>
<evidence type="ECO:0000256" key="1">
    <source>
        <dbReference type="ARBA" id="ARBA00004395"/>
    </source>
</evidence>
<dbReference type="STRING" id="759272.G0SAZ4"/>
<dbReference type="EMBL" id="GL988044">
    <property type="protein sequence ID" value="EGS19374.1"/>
    <property type="molecule type" value="Genomic_DNA"/>
</dbReference>
<dbReference type="HOGENOM" id="CLU_011361_1_0_1"/>
<sequence>MKSQIGAAHQATSSTLAEASQLMTQQRQVEQKQALLKAFNTNFILSDDEVATLTQMSEPVDGLFFATLAKAKKISKDCEILLGFENQTLGLEIMEQVSKNLNLGFQKLYRWVQKEFKTLNLESPQIGSSIRHALRILAERPSLFQNCLDFFSEAREQVLSSSFYAALTGATAPGVEEAPVKPIELVAHDPLRYVGDMLAWAHSAAVGEREALEGLFIADGEEIAKGIQAGRENEPWRLVSEEGEEPGDFDAVKTLNELVDRDMSGAARILRQRIEQVIQTNEETIMAYKLANLLNFYKSTFKKLLSSDSALVELLSALEAEALRQFRSLARDHVAAVQADFEQAPTGLHPPEFLLDALEQLSAIMKTYESSFSSSGDRETEFEPIMAEAFEPFMTGVSSMAKALRAPSSSIFLVNCLVTAKRSLSPFEFTQKRVKQLQEDIEKHKTILIEHQYRLFRTESGLDALITALEALKDNDEDVKKMSTLEAVQPPALTRASQMLDNFLPSALMDAVERLQHLQDSKLARDITEEAAEKFCVDFEHVEEMLMLADEKAEQEAGDSDDFQSLRALFPRTSGEIRVLLS</sequence>
<dbReference type="KEGG" id="cthr:CTHT_0048330"/>
<dbReference type="Pfam" id="PF06419">
    <property type="entry name" value="COG6_N"/>
    <property type="match status" value="1"/>
</dbReference>
<comment type="function">
    <text evidence="9">Acts as a component of the peripheral membrane COG complex that is involved in intra-Golgi protein trafficking. COG is located at the cis-Golgi, and regulates tethering of retrograde intra-Golgi vesicles and possibly a number of other membrane trafficking events.</text>
</comment>
<dbReference type="PANTHER" id="PTHR21506">
    <property type="entry name" value="COMPONENT OF OLIGOMERIC GOLGI COMPLEX 6"/>
    <property type="match status" value="1"/>
</dbReference>
<keyword evidence="4 10" id="KW-0813">Transport</keyword>
<evidence type="ECO:0000256" key="3">
    <source>
        <dbReference type="ARBA" id="ARBA00020973"/>
    </source>
</evidence>
<evidence type="ECO:0000256" key="2">
    <source>
        <dbReference type="ARBA" id="ARBA00011023"/>
    </source>
</evidence>
<dbReference type="GO" id="GO:0000139">
    <property type="term" value="C:Golgi membrane"/>
    <property type="evidence" value="ECO:0007669"/>
    <property type="project" value="UniProtKB-SubCell"/>
</dbReference>
<comment type="function">
    <text evidence="10">Acts as component of the peripheral membrane COG complex that is involved in intra-Golgi protein trafficking. COG is located at the cis-Golgi, and regulates tethering of retrograde intra-Golgi vesicles and possibly a number of other membrane trafficking events.</text>
</comment>
<dbReference type="Pfam" id="PF20653">
    <property type="entry name" value="COG6_C"/>
    <property type="match status" value="1"/>
</dbReference>
<dbReference type="AlphaFoldDB" id="G0SAZ4"/>
<comment type="subcellular location">
    <subcellularLocation>
        <location evidence="1 10">Golgi apparatus membrane</location>
        <topology evidence="1 10">Peripheral membrane protein</topology>
    </subcellularLocation>
</comment>
<dbReference type="InterPro" id="IPR048369">
    <property type="entry name" value="COG6_C"/>
</dbReference>